<dbReference type="Pfam" id="PF01464">
    <property type="entry name" value="SLT"/>
    <property type="match status" value="1"/>
</dbReference>
<keyword evidence="4" id="KW-1185">Reference proteome</keyword>
<feature type="domain" description="Transglycosylase SLT" evidence="2">
    <location>
        <begin position="82"/>
        <end position="178"/>
    </location>
</feature>
<evidence type="ECO:0000259" key="2">
    <source>
        <dbReference type="Pfam" id="PF01464"/>
    </source>
</evidence>
<dbReference type="PANTHER" id="PTHR37423">
    <property type="entry name" value="SOLUBLE LYTIC MUREIN TRANSGLYCOSYLASE-RELATED"/>
    <property type="match status" value="1"/>
</dbReference>
<dbReference type="Proteomes" id="UP000240971">
    <property type="component" value="Unassembled WGS sequence"/>
</dbReference>
<dbReference type="EMBL" id="PYAW01000003">
    <property type="protein sequence ID" value="PSL46628.1"/>
    <property type="molecule type" value="Genomic_DNA"/>
</dbReference>
<evidence type="ECO:0000313" key="3">
    <source>
        <dbReference type="EMBL" id="PSL46628.1"/>
    </source>
</evidence>
<accession>A0A2P8HK78</accession>
<dbReference type="Gene3D" id="1.10.530.10">
    <property type="match status" value="1"/>
</dbReference>
<reference evidence="3 4" key="1">
    <citation type="submission" date="2018-03" db="EMBL/GenBank/DDBJ databases">
        <title>Genomic Encyclopedia of Archaeal and Bacterial Type Strains, Phase II (KMG-II): from individual species to whole genera.</title>
        <authorList>
            <person name="Goeker M."/>
        </authorList>
    </citation>
    <scope>NUCLEOTIDE SEQUENCE [LARGE SCALE GENOMIC DNA]</scope>
    <source>
        <strain evidence="3 4">DSM 24859</strain>
    </source>
</reference>
<comment type="similarity">
    <text evidence="1">Belongs to the transglycosylase Slt family.</text>
</comment>
<dbReference type="PANTHER" id="PTHR37423:SF2">
    <property type="entry name" value="MEMBRANE-BOUND LYTIC MUREIN TRANSGLYCOSYLASE C"/>
    <property type="match status" value="1"/>
</dbReference>
<dbReference type="SUPFAM" id="SSF53955">
    <property type="entry name" value="Lysozyme-like"/>
    <property type="match status" value="1"/>
</dbReference>
<name>A0A2P8HK78_CHINA</name>
<organism evidence="3 4">
    <name type="scientific">Chitinophaga niastensis</name>
    <dbReference type="NCBI Taxonomy" id="536980"/>
    <lineage>
        <taxon>Bacteria</taxon>
        <taxon>Pseudomonadati</taxon>
        <taxon>Bacteroidota</taxon>
        <taxon>Chitinophagia</taxon>
        <taxon>Chitinophagales</taxon>
        <taxon>Chitinophagaceae</taxon>
        <taxon>Chitinophaga</taxon>
    </lineage>
</organism>
<evidence type="ECO:0000313" key="4">
    <source>
        <dbReference type="Proteomes" id="UP000240971"/>
    </source>
</evidence>
<dbReference type="InterPro" id="IPR008258">
    <property type="entry name" value="Transglycosylase_SLT_dom_1"/>
</dbReference>
<proteinExistence type="inferred from homology"/>
<sequence>MKHWCLTGLLLFLLTRIGIAQQIDFCGEAVPMERDFVSYRLMDVIKRNLRYQGYLPALRLKAEQYFPIIEPILQQYQVPLDFKYLPIVESGLSNATSPVGAQGVWQIMPGTAAELGLTVSGGYDERNHLIKATHAACKLIRMLHAQLNSWTLAAAAYNAGSGNISKNIKRQGSSDYYQLMLNNETAQYIYKIIAIKQLFESPELYMPGFGYNVFSKSSVNGSVFSTPPPAGKFATDKDFNTIRITVGKQPVHKQASVIYAARLQNNAAFQDGQLVNIQLLDDLQANGVYIRKNSSLSGKGWVVSNRVYVDLGFGNSIVLCAADGKKGVPLDQLKTGGDVQLLSAAGHISASFINMRYGNVFADFSPSCNNNSSFR</sequence>
<comment type="caution">
    <text evidence="3">The sequence shown here is derived from an EMBL/GenBank/DDBJ whole genome shotgun (WGS) entry which is preliminary data.</text>
</comment>
<gene>
    <name evidence="3" type="ORF">CLV51_103609</name>
</gene>
<dbReference type="AlphaFoldDB" id="A0A2P8HK78"/>
<protein>
    <submittedName>
        <fullName evidence="3">Uncharacterized protein DUF3714</fullName>
    </submittedName>
</protein>
<dbReference type="InterPro" id="IPR023346">
    <property type="entry name" value="Lysozyme-like_dom_sf"/>
</dbReference>
<evidence type="ECO:0000256" key="1">
    <source>
        <dbReference type="ARBA" id="ARBA00007734"/>
    </source>
</evidence>
<dbReference type="CDD" id="cd16894">
    <property type="entry name" value="MltD-like"/>
    <property type="match status" value="1"/>
</dbReference>